<evidence type="ECO:0000256" key="1">
    <source>
        <dbReference type="ARBA" id="ARBA00004141"/>
    </source>
</evidence>
<evidence type="ECO:0000256" key="2">
    <source>
        <dbReference type="ARBA" id="ARBA00022692"/>
    </source>
</evidence>
<evidence type="ECO:0000256" key="5">
    <source>
        <dbReference type="SAM" id="MobiDB-lite"/>
    </source>
</evidence>
<keyword evidence="3 6" id="KW-1133">Transmembrane helix</keyword>
<feature type="transmembrane region" description="Helical" evidence="6">
    <location>
        <begin position="12"/>
        <end position="30"/>
    </location>
</feature>
<keyword evidence="4 6" id="KW-0472">Membrane</keyword>
<feature type="transmembrane region" description="Helical" evidence="6">
    <location>
        <begin position="42"/>
        <end position="64"/>
    </location>
</feature>
<evidence type="ECO:0000256" key="4">
    <source>
        <dbReference type="ARBA" id="ARBA00023136"/>
    </source>
</evidence>
<evidence type="ECO:0000256" key="6">
    <source>
        <dbReference type="SAM" id="Phobius"/>
    </source>
</evidence>
<evidence type="ECO:0008006" key="8">
    <source>
        <dbReference type="Google" id="ProtNLM"/>
    </source>
</evidence>
<gene>
    <name evidence="7" type="ORF">METZ01_LOCUS445626</name>
</gene>
<comment type="subcellular location">
    <subcellularLocation>
        <location evidence="1">Membrane</location>
        <topology evidence="1">Multi-pass membrane protein</topology>
    </subcellularLocation>
</comment>
<feature type="non-terminal residue" evidence="7">
    <location>
        <position position="1"/>
    </location>
</feature>
<organism evidence="7">
    <name type="scientific">marine metagenome</name>
    <dbReference type="NCBI Taxonomy" id="408172"/>
    <lineage>
        <taxon>unclassified sequences</taxon>
        <taxon>metagenomes</taxon>
        <taxon>ecological metagenomes</taxon>
    </lineage>
</organism>
<evidence type="ECO:0000256" key="3">
    <source>
        <dbReference type="ARBA" id="ARBA00022989"/>
    </source>
</evidence>
<accession>A0A382ZB97</accession>
<keyword evidence="2 6" id="KW-0812">Transmembrane</keyword>
<dbReference type="Pfam" id="PF07681">
    <property type="entry name" value="DoxX"/>
    <property type="match status" value="1"/>
</dbReference>
<dbReference type="GO" id="GO:0016020">
    <property type="term" value="C:membrane"/>
    <property type="evidence" value="ECO:0007669"/>
    <property type="project" value="UniProtKB-SubCell"/>
</dbReference>
<proteinExistence type="predicted"/>
<sequence length="184" mass="20306">VVFFLNNLGLFLLRLVIGSLVCFFAAREMANRSDIIYQTLEFFAIGATDIVNIFVGCILMFLGAMLVVGFWTRFIALALLILLAISGYCWLPQASQVNFHVEALYGILFFYLFLIGGGQWAISRKSVQSGQSVLESEQSILLGEARPSIFNGDGDVILTPPVDSEEEISNDESTENSEEEDEGS</sequence>
<dbReference type="InterPro" id="IPR032808">
    <property type="entry name" value="DoxX"/>
</dbReference>
<protein>
    <recommendedName>
        <fullName evidence="8">DoxX family protein</fullName>
    </recommendedName>
</protein>
<dbReference type="EMBL" id="UINC01182514">
    <property type="protein sequence ID" value="SVD92772.1"/>
    <property type="molecule type" value="Genomic_DNA"/>
</dbReference>
<feature type="compositionally biased region" description="Acidic residues" evidence="5">
    <location>
        <begin position="163"/>
        <end position="184"/>
    </location>
</feature>
<feature type="region of interest" description="Disordered" evidence="5">
    <location>
        <begin position="152"/>
        <end position="184"/>
    </location>
</feature>
<feature type="transmembrane region" description="Helical" evidence="6">
    <location>
        <begin position="70"/>
        <end position="91"/>
    </location>
</feature>
<feature type="transmembrane region" description="Helical" evidence="6">
    <location>
        <begin position="103"/>
        <end position="122"/>
    </location>
</feature>
<evidence type="ECO:0000313" key="7">
    <source>
        <dbReference type="EMBL" id="SVD92772.1"/>
    </source>
</evidence>
<name>A0A382ZB97_9ZZZZ</name>
<dbReference type="AlphaFoldDB" id="A0A382ZB97"/>
<reference evidence="7" key="1">
    <citation type="submission" date="2018-05" db="EMBL/GenBank/DDBJ databases">
        <authorList>
            <person name="Lanie J.A."/>
            <person name="Ng W.-L."/>
            <person name="Kazmierczak K.M."/>
            <person name="Andrzejewski T.M."/>
            <person name="Davidsen T.M."/>
            <person name="Wayne K.J."/>
            <person name="Tettelin H."/>
            <person name="Glass J.I."/>
            <person name="Rusch D."/>
            <person name="Podicherti R."/>
            <person name="Tsui H.-C.T."/>
            <person name="Winkler M.E."/>
        </authorList>
    </citation>
    <scope>NUCLEOTIDE SEQUENCE</scope>
</reference>